<dbReference type="Proteomes" id="UP000297654">
    <property type="component" value="Unassembled WGS sequence"/>
</dbReference>
<comment type="caution">
    <text evidence="1">The sequence shown here is derived from an EMBL/GenBank/DDBJ whole genome shotgun (WGS) entry which is preliminary data.</text>
</comment>
<evidence type="ECO:0000313" key="1">
    <source>
        <dbReference type="EMBL" id="TFB84363.1"/>
    </source>
</evidence>
<proteinExistence type="predicted"/>
<sequence length="236" mass="24952">MLAAIGIQGDVLGRLIRNQSQLFPWAIVVVLLGGALPFIGAVWKRTLLTRIGAALGALLLLLIGVSWMVWIGAESLALRDQPVVNLTATIAADGSVQVSADASRTSLKANEKMLLDVKTVDAGAGGTTLDWCRDSLVSKHVEGAAGRSVYWEETGPSATGAAKDSIELVLDRGNARYLCARAALYLSQAPLENTGSMTAEQKAAADARYQKAQDRLSREACDAVVIIDLSLLHRAG</sequence>
<organism evidence="1 2">
    <name type="scientific">Cryobacterium luteum</name>
    <dbReference type="NCBI Taxonomy" id="1424661"/>
    <lineage>
        <taxon>Bacteria</taxon>
        <taxon>Bacillati</taxon>
        <taxon>Actinomycetota</taxon>
        <taxon>Actinomycetes</taxon>
        <taxon>Micrococcales</taxon>
        <taxon>Microbacteriaceae</taxon>
        <taxon>Cryobacterium</taxon>
    </lineage>
</organism>
<keyword evidence="2" id="KW-1185">Reference proteome</keyword>
<dbReference type="AlphaFoldDB" id="A0A1H8KWB6"/>
<name>A0A1H8KWB6_9MICO</name>
<dbReference type="EMBL" id="SOFF01000046">
    <property type="protein sequence ID" value="TFB84363.1"/>
    <property type="molecule type" value="Genomic_DNA"/>
</dbReference>
<accession>A0A1H8KWB6</accession>
<dbReference type="OrthoDB" id="10017682at2"/>
<reference evidence="1 2" key="1">
    <citation type="submission" date="2019-03" db="EMBL/GenBank/DDBJ databases">
        <title>Genomics of glacier-inhabiting Cryobacterium strains.</title>
        <authorList>
            <person name="Liu Q."/>
            <person name="Xin Y.-H."/>
        </authorList>
    </citation>
    <scope>NUCLEOTIDE SEQUENCE [LARGE SCALE GENOMIC DNA]</scope>
    <source>
        <strain evidence="1 2">Hh15</strain>
    </source>
</reference>
<evidence type="ECO:0000313" key="2">
    <source>
        <dbReference type="Proteomes" id="UP000297654"/>
    </source>
</evidence>
<gene>
    <name evidence="1" type="ORF">E3O10_16325</name>
</gene>
<dbReference type="RefSeq" id="WP_092112205.1">
    <property type="nucleotide sequence ID" value="NZ_FOCN01000022.1"/>
</dbReference>
<protein>
    <submittedName>
        <fullName evidence="1">Uncharacterized protein</fullName>
    </submittedName>
</protein>